<organism evidence="3 4">
    <name type="scientific">Pseudonocardia thermophila</name>
    <dbReference type="NCBI Taxonomy" id="1848"/>
    <lineage>
        <taxon>Bacteria</taxon>
        <taxon>Bacillati</taxon>
        <taxon>Actinomycetota</taxon>
        <taxon>Actinomycetes</taxon>
        <taxon>Pseudonocardiales</taxon>
        <taxon>Pseudonocardiaceae</taxon>
        <taxon>Pseudonocardia</taxon>
    </lineage>
</organism>
<dbReference type="Pfam" id="PF03561">
    <property type="entry name" value="Allantoicase"/>
    <property type="match status" value="1"/>
</dbReference>
<dbReference type="GO" id="GO:0000256">
    <property type="term" value="P:allantoin catabolic process"/>
    <property type="evidence" value="ECO:0007669"/>
    <property type="project" value="InterPro"/>
</dbReference>
<dbReference type="SUPFAM" id="SSF49785">
    <property type="entry name" value="Galactose-binding domain-like"/>
    <property type="match status" value="1"/>
</dbReference>
<dbReference type="AlphaFoldDB" id="A0A1M7BJC3"/>
<dbReference type="PANTHER" id="PTHR12045:SF3">
    <property type="entry name" value="INACTIVE ALLANTOICASE-RELATED"/>
    <property type="match status" value="1"/>
</dbReference>
<name>A0A1M7BJC3_PSETH</name>
<dbReference type="Proteomes" id="UP000184363">
    <property type="component" value="Unassembled WGS sequence"/>
</dbReference>
<dbReference type="InterPro" id="IPR008979">
    <property type="entry name" value="Galactose-bd-like_sf"/>
</dbReference>
<dbReference type="Gene3D" id="2.60.120.260">
    <property type="entry name" value="Galactose-binding domain-like"/>
    <property type="match status" value="1"/>
</dbReference>
<dbReference type="STRING" id="1848.SAMN05443637_1462"/>
<keyword evidence="4" id="KW-1185">Reference proteome</keyword>
<proteinExistence type="inferred from homology"/>
<dbReference type="PANTHER" id="PTHR12045">
    <property type="entry name" value="ALLANTOICASE"/>
    <property type="match status" value="1"/>
</dbReference>
<evidence type="ECO:0000259" key="2">
    <source>
        <dbReference type="Pfam" id="PF03561"/>
    </source>
</evidence>
<dbReference type="EMBL" id="FRAP01000046">
    <property type="protein sequence ID" value="SHL55044.1"/>
    <property type="molecule type" value="Genomic_DNA"/>
</dbReference>
<sequence length="62" mass="6841">MSDVTDLPDLARRDLGGAVVWANDEAFAARQNLINPGPPVFDPAAFGPNGKVYDGWETRRRR</sequence>
<dbReference type="InterPro" id="IPR015908">
    <property type="entry name" value="Allantoicase_dom"/>
</dbReference>
<evidence type="ECO:0000256" key="1">
    <source>
        <dbReference type="ARBA" id="ARBA00009242"/>
    </source>
</evidence>
<feature type="non-terminal residue" evidence="3">
    <location>
        <position position="62"/>
    </location>
</feature>
<accession>A0A1M7BJC3</accession>
<reference evidence="3 4" key="1">
    <citation type="submission" date="2016-11" db="EMBL/GenBank/DDBJ databases">
        <authorList>
            <person name="Jaros S."/>
            <person name="Januszkiewicz K."/>
            <person name="Wedrychowicz H."/>
        </authorList>
    </citation>
    <scope>NUCLEOTIDE SEQUENCE [LARGE SCALE GENOMIC DNA]</scope>
    <source>
        <strain evidence="3 4">DSM 43832</strain>
    </source>
</reference>
<evidence type="ECO:0000313" key="3">
    <source>
        <dbReference type="EMBL" id="SHL55044.1"/>
    </source>
</evidence>
<comment type="similarity">
    <text evidence="1">Belongs to the allantoicase family.</text>
</comment>
<feature type="domain" description="Allantoicase" evidence="2">
    <location>
        <begin position="16"/>
        <end position="62"/>
    </location>
</feature>
<dbReference type="InterPro" id="IPR005164">
    <property type="entry name" value="Allantoicase"/>
</dbReference>
<evidence type="ECO:0000313" key="4">
    <source>
        <dbReference type="Proteomes" id="UP000184363"/>
    </source>
</evidence>
<protein>
    <submittedName>
        <fullName evidence="3">Allantoicase repeat-containing protein</fullName>
    </submittedName>
</protein>
<gene>
    <name evidence="3" type="ORF">SAMN05443637_1462</name>
</gene>
<dbReference type="GO" id="GO:0004037">
    <property type="term" value="F:allantoicase activity"/>
    <property type="evidence" value="ECO:0007669"/>
    <property type="project" value="InterPro"/>
</dbReference>